<keyword evidence="1" id="KW-0472">Membrane</keyword>
<keyword evidence="1" id="KW-0812">Transmembrane</keyword>
<keyword evidence="3" id="KW-1185">Reference proteome</keyword>
<dbReference type="EMBL" id="CP022295">
    <property type="protein sequence ID" value="QSR27256.1"/>
    <property type="molecule type" value="Genomic_DNA"/>
</dbReference>
<evidence type="ECO:0000313" key="3">
    <source>
        <dbReference type="Proteomes" id="UP000662818"/>
    </source>
</evidence>
<evidence type="ECO:0000256" key="1">
    <source>
        <dbReference type="SAM" id="Phobius"/>
    </source>
</evidence>
<proteinExistence type="predicted"/>
<accession>A0ABX7PN11</accession>
<sequence length="187" mass="20745">MADPVTWQDVFLALSGAPVGALIAVGGVHMTNRFNDKTQRALLDSQAEEQGVQREHELRVSLQQQTLAVRSQLYEQMLKECDQAKRRAAWAGQSRGSKDVPPITNEDLVPFQDRVQELRYRALVHCSSPVRWAVEQFADATISVDETSTSEQWDDVLLQAENLQRAVIDAAVADRKSVVAEDGLGGM</sequence>
<dbReference type="RefSeq" id="WP_207006290.1">
    <property type="nucleotide sequence ID" value="NZ_CP022295.1"/>
</dbReference>
<dbReference type="Proteomes" id="UP000662818">
    <property type="component" value="Chromosome"/>
</dbReference>
<reference evidence="2 3" key="1">
    <citation type="submission" date="2017-06" db="EMBL/GenBank/DDBJ databases">
        <title>Complete Genome Sequence of the Soil Carbazole-Degrading Bacterium Nocardioides aromaticivorans IC177.</title>
        <authorList>
            <person name="Vejarano F."/>
            <person name="Suzuki-Minakuchi C."/>
            <person name="Ohtsubo Y."/>
            <person name="Tsuda M."/>
            <person name="Okada K."/>
            <person name="Nojiri H."/>
        </authorList>
    </citation>
    <scope>NUCLEOTIDE SEQUENCE [LARGE SCALE GENOMIC DNA]</scope>
    <source>
        <strain evidence="2 3">IC177</strain>
    </source>
</reference>
<protein>
    <submittedName>
        <fullName evidence="2">Uncharacterized protein</fullName>
    </submittedName>
</protein>
<gene>
    <name evidence="2" type="ORF">CFH99_16670</name>
</gene>
<organism evidence="2 3">
    <name type="scientific">Nocardioides aromaticivorans</name>
    <dbReference type="NCBI Taxonomy" id="200618"/>
    <lineage>
        <taxon>Bacteria</taxon>
        <taxon>Bacillati</taxon>
        <taxon>Actinomycetota</taxon>
        <taxon>Actinomycetes</taxon>
        <taxon>Propionibacteriales</taxon>
        <taxon>Nocardioidaceae</taxon>
        <taxon>Nocardioides</taxon>
    </lineage>
</organism>
<evidence type="ECO:0000313" key="2">
    <source>
        <dbReference type="EMBL" id="QSR27256.1"/>
    </source>
</evidence>
<feature type="transmembrane region" description="Helical" evidence="1">
    <location>
        <begin position="12"/>
        <end position="30"/>
    </location>
</feature>
<name>A0ABX7PN11_9ACTN</name>
<keyword evidence="1" id="KW-1133">Transmembrane helix</keyword>